<dbReference type="Proteomes" id="UP000625711">
    <property type="component" value="Unassembled WGS sequence"/>
</dbReference>
<accession>A0A834J0B4</accession>
<dbReference type="SUPFAM" id="SSF48264">
    <property type="entry name" value="Cytochrome P450"/>
    <property type="match status" value="1"/>
</dbReference>
<evidence type="ECO:0000256" key="2">
    <source>
        <dbReference type="ARBA" id="ARBA00003690"/>
    </source>
</evidence>
<dbReference type="GO" id="GO:0005506">
    <property type="term" value="F:iron ion binding"/>
    <property type="evidence" value="ECO:0007669"/>
    <property type="project" value="InterPro"/>
</dbReference>
<dbReference type="PANTHER" id="PTHR24291:SF189">
    <property type="entry name" value="CYTOCHROME P450 4C3-RELATED"/>
    <property type="match status" value="1"/>
</dbReference>
<dbReference type="GO" id="GO:0020037">
    <property type="term" value="F:heme binding"/>
    <property type="evidence" value="ECO:0007669"/>
    <property type="project" value="InterPro"/>
</dbReference>
<evidence type="ECO:0000256" key="8">
    <source>
        <dbReference type="ARBA" id="ARBA00022824"/>
    </source>
</evidence>
<comment type="caution">
    <text evidence="14">The sequence shown here is derived from an EMBL/GenBank/DDBJ whole genome shotgun (WGS) entry which is preliminary data.</text>
</comment>
<evidence type="ECO:0000256" key="11">
    <source>
        <dbReference type="ARBA" id="ARBA00023004"/>
    </source>
</evidence>
<comment type="cofactor">
    <cofactor evidence="1">
        <name>heme</name>
        <dbReference type="ChEBI" id="CHEBI:30413"/>
    </cofactor>
</comment>
<dbReference type="GO" id="GO:0005789">
    <property type="term" value="C:endoplasmic reticulum membrane"/>
    <property type="evidence" value="ECO:0007669"/>
    <property type="project" value="UniProtKB-SubCell"/>
</dbReference>
<keyword evidence="6" id="KW-0349">Heme</keyword>
<evidence type="ECO:0000256" key="5">
    <source>
        <dbReference type="ARBA" id="ARBA00010617"/>
    </source>
</evidence>
<dbReference type="EMBL" id="JAACXV010000084">
    <property type="protein sequence ID" value="KAF7284082.1"/>
    <property type="molecule type" value="Genomic_DNA"/>
</dbReference>
<evidence type="ECO:0000256" key="1">
    <source>
        <dbReference type="ARBA" id="ARBA00001971"/>
    </source>
</evidence>
<dbReference type="GO" id="GO:0016705">
    <property type="term" value="F:oxidoreductase activity, acting on paired donors, with incorporation or reduction of molecular oxygen"/>
    <property type="evidence" value="ECO:0007669"/>
    <property type="project" value="InterPro"/>
</dbReference>
<name>A0A834J0B4_RHYFE</name>
<evidence type="ECO:0000256" key="7">
    <source>
        <dbReference type="ARBA" id="ARBA00022723"/>
    </source>
</evidence>
<comment type="subcellular location">
    <subcellularLocation>
        <location evidence="4">Endoplasmic reticulum membrane</location>
        <topology evidence="4">Peripheral membrane protein</topology>
    </subcellularLocation>
    <subcellularLocation>
        <location evidence="3">Microsome membrane</location>
        <topology evidence="3">Peripheral membrane protein</topology>
    </subcellularLocation>
</comment>
<evidence type="ECO:0000256" key="6">
    <source>
        <dbReference type="ARBA" id="ARBA00022617"/>
    </source>
</evidence>
<comment type="similarity">
    <text evidence="5">Belongs to the cytochrome P450 family.</text>
</comment>
<comment type="function">
    <text evidence="2">May be involved in the metabolism of insect hormones and in the breakdown of synthetic insecticides.</text>
</comment>
<evidence type="ECO:0000256" key="12">
    <source>
        <dbReference type="ARBA" id="ARBA00023033"/>
    </source>
</evidence>
<keyword evidence="13" id="KW-0472">Membrane</keyword>
<keyword evidence="12" id="KW-0503">Monooxygenase</keyword>
<evidence type="ECO:0000313" key="15">
    <source>
        <dbReference type="Proteomes" id="UP000625711"/>
    </source>
</evidence>
<evidence type="ECO:0000256" key="9">
    <source>
        <dbReference type="ARBA" id="ARBA00022848"/>
    </source>
</evidence>
<proteinExistence type="inferred from homology"/>
<keyword evidence="9" id="KW-0492">Microsome</keyword>
<evidence type="ECO:0000256" key="10">
    <source>
        <dbReference type="ARBA" id="ARBA00023002"/>
    </source>
</evidence>
<evidence type="ECO:0000256" key="13">
    <source>
        <dbReference type="ARBA" id="ARBA00023136"/>
    </source>
</evidence>
<keyword evidence="11" id="KW-0408">Iron</keyword>
<keyword evidence="7" id="KW-0479">Metal-binding</keyword>
<dbReference type="GO" id="GO:0004497">
    <property type="term" value="F:monooxygenase activity"/>
    <property type="evidence" value="ECO:0007669"/>
    <property type="project" value="UniProtKB-KW"/>
</dbReference>
<dbReference type="PANTHER" id="PTHR24291">
    <property type="entry name" value="CYTOCHROME P450 FAMILY 4"/>
    <property type="match status" value="1"/>
</dbReference>
<protein>
    <recommendedName>
        <fullName evidence="16">Cytochrome P450</fullName>
    </recommendedName>
</protein>
<dbReference type="InterPro" id="IPR036396">
    <property type="entry name" value="Cyt_P450_sf"/>
</dbReference>
<keyword evidence="15" id="KW-1185">Reference proteome</keyword>
<keyword evidence="8" id="KW-0256">Endoplasmic reticulum</keyword>
<keyword evidence="10" id="KW-0560">Oxidoreductase</keyword>
<organism evidence="14 15">
    <name type="scientific">Rhynchophorus ferrugineus</name>
    <name type="common">Red palm weevil</name>
    <name type="synonym">Curculio ferrugineus</name>
    <dbReference type="NCBI Taxonomy" id="354439"/>
    <lineage>
        <taxon>Eukaryota</taxon>
        <taxon>Metazoa</taxon>
        <taxon>Ecdysozoa</taxon>
        <taxon>Arthropoda</taxon>
        <taxon>Hexapoda</taxon>
        <taxon>Insecta</taxon>
        <taxon>Pterygota</taxon>
        <taxon>Neoptera</taxon>
        <taxon>Endopterygota</taxon>
        <taxon>Coleoptera</taxon>
        <taxon>Polyphaga</taxon>
        <taxon>Cucujiformia</taxon>
        <taxon>Curculionidae</taxon>
        <taxon>Dryophthorinae</taxon>
        <taxon>Rhynchophorus</taxon>
    </lineage>
</organism>
<gene>
    <name evidence="14" type="ORF">GWI33_022699</name>
</gene>
<sequence length="181" mass="20775">MILKSWNVPGPINLPIIGAAYIFMGRPENIHNRLKQMQEKYPQGVKLWFGQKLIYFLHKPEHIEKVLGSHKLVEKDSLYKAAVDSIGEGLALAPVLKWRKHRKIIMTSFRQNILDQFVTVFAEKAYILNTILQKQTRKYIPIYDIILKCMLDTLVGYGTQQKTAAISRNDNACPHAAQEIS</sequence>
<evidence type="ECO:0000256" key="4">
    <source>
        <dbReference type="ARBA" id="ARBA00004406"/>
    </source>
</evidence>
<dbReference type="Pfam" id="PF00067">
    <property type="entry name" value="p450"/>
    <property type="match status" value="1"/>
</dbReference>
<evidence type="ECO:0000256" key="3">
    <source>
        <dbReference type="ARBA" id="ARBA00004174"/>
    </source>
</evidence>
<dbReference type="InterPro" id="IPR050196">
    <property type="entry name" value="Cytochrome_P450_Monoox"/>
</dbReference>
<dbReference type="OrthoDB" id="1470350at2759"/>
<dbReference type="Gene3D" id="1.10.630.10">
    <property type="entry name" value="Cytochrome P450"/>
    <property type="match status" value="1"/>
</dbReference>
<evidence type="ECO:0000313" key="14">
    <source>
        <dbReference type="EMBL" id="KAF7284082.1"/>
    </source>
</evidence>
<dbReference type="InterPro" id="IPR001128">
    <property type="entry name" value="Cyt_P450"/>
</dbReference>
<dbReference type="AlphaFoldDB" id="A0A834J0B4"/>
<evidence type="ECO:0008006" key="16">
    <source>
        <dbReference type="Google" id="ProtNLM"/>
    </source>
</evidence>
<reference evidence="14" key="1">
    <citation type="submission" date="2020-08" db="EMBL/GenBank/DDBJ databases">
        <title>Genome sequencing and assembly of the red palm weevil Rhynchophorus ferrugineus.</title>
        <authorList>
            <person name="Dias G.B."/>
            <person name="Bergman C.M."/>
            <person name="Manee M."/>
        </authorList>
    </citation>
    <scope>NUCLEOTIDE SEQUENCE</scope>
    <source>
        <strain evidence="14">AA-2017</strain>
        <tissue evidence="14">Whole larva</tissue>
    </source>
</reference>